<protein>
    <recommendedName>
        <fullName evidence="4">Spondin-like TSP1 domain-containing protein</fullName>
    </recommendedName>
</protein>
<keyword evidence="6" id="KW-1185">Reference proteome</keyword>
<keyword evidence="1" id="KW-0732">Signal</keyword>
<evidence type="ECO:0000313" key="5">
    <source>
        <dbReference type="Ensembl" id="ENSATEP00000075652.1"/>
    </source>
</evidence>
<evidence type="ECO:0000256" key="1">
    <source>
        <dbReference type="ARBA" id="ARBA00022729"/>
    </source>
</evidence>
<dbReference type="Ensembl" id="ENSATET00000081900.1">
    <property type="protein sequence ID" value="ENSATEP00000075652.1"/>
    <property type="gene ID" value="ENSATEG00000002844.3"/>
</dbReference>
<dbReference type="PANTHER" id="PTHR11311">
    <property type="entry name" value="SPONDIN"/>
    <property type="match status" value="1"/>
</dbReference>
<dbReference type="InterPro" id="IPR051418">
    <property type="entry name" value="Spondin/Thrombospondin_T1"/>
</dbReference>
<sequence length="1058" mass="117702">MVAGQWGQCIGEECGSGGVQTRTVWCVHMEGWTTQHSHCQQMDKPESRRHCFKVCEWHQDLFEWEVSDWGSCVLVPFFSNELKLRTAVCVTAQHGIQRRRVHCVRTSNRTTVTLRICEFFSQKPSVEQACLIPCPQDCVVSDFTSWSSCSKTCGVGLEHRTRHVLATPMYGGANCPNLTETRTCSSPVECPAGEGEYQYSLKVGSWSECRLPHHKDALLSGRTTVDFSSSSTENNTVTLHTLATHHHSHRHHHHHVGYQTRQVRCTRSDGKNVMLSLCTKDISPLTFQACVMPKDCQTSHWSSWSSCSKTCRSTDLSPGYRLRTRTMTQIPVGGGKRCPALEEKEACNIIGDLLPNCPRYYVWRTTDWGECRILPLLSHQDQRQANISILCGGGIQTRKTYCVQVPDDSTTHHRKEVSRPVNARLCAGEEPPSAVQHCSIPCQQHCLLSEWSAWGPCLHDNCKEPQGKKGFRQRRREVLWESSGSVETCPHLVESIPCEDPACYVWQVQHEGTCIPTKSSCGPGTAIQNVTCVSIEGAFVPITHCVDDPPPTEVSCEVACPADCVVGPWSSWSPCSHSCATKTAEGRQSRTRIVLAIPGKDGKECPAPPALEEWRVCNDHPCTVFYWEVLPWGPCIEDTSMDLNGTSFSNGTPNCAVGVQIRKVNCIKTNAGPVISKRCSDSSRPESVRPCFLPCKKDCIVTPFSEWTACPSTCMPGKNATAATQSRYRTIIQRSANGGQECPDTLFEERECESLPVCPVYRWRTHKWHACTVVPDSVRRGLSGPGEACGNGLETRGVSCVGESSESANMTACLRWAGSLPSQIRECRLPCKDDCTLTAWSKFSECTGCGSSRSRKRSLTGRSKKKEHCLNVELYPLEETEACPCDEFLSQPYGNWSACILPDRSVPGSMQGWTSHREVKECGQGLRYRAVACVNRQARLVDSMLCTESGYMVEICHIPCPLDCKLSEWSAWSACSASCGSGLKIRSKWLREKAFNGGRPCPKLDLKNQVRFAPCILYKYTQHSELIMHFIFISKQSQNKQTGLTSSSIYIILKTLLP</sequence>
<dbReference type="Pfam" id="PF19030">
    <property type="entry name" value="TSP1_ADAMTS"/>
    <property type="match status" value="2"/>
</dbReference>
<feature type="domain" description="Spondin-like TSP1" evidence="4">
    <location>
        <begin position="564"/>
        <end position="622"/>
    </location>
</feature>
<dbReference type="FunFam" id="2.20.100.10:FF:000020">
    <property type="entry name" value="Thrombospondin type 1 domain containing 7A"/>
    <property type="match status" value="1"/>
</dbReference>
<dbReference type="GeneTree" id="ENSGT00940000159262"/>
<dbReference type="FunFam" id="2.20.100.10:FF:000019">
    <property type="entry name" value="Thrombospondin type 1 domain containing 7A"/>
    <property type="match status" value="1"/>
</dbReference>
<dbReference type="SUPFAM" id="SSF82895">
    <property type="entry name" value="TSP-1 type 1 repeat"/>
    <property type="match status" value="6"/>
</dbReference>
<dbReference type="FunFam" id="2.20.100.10:FF:000015">
    <property type="entry name" value="Thrombospondin, type I, domain containing 7A"/>
    <property type="match status" value="1"/>
</dbReference>
<dbReference type="PANTHER" id="PTHR11311:SF7">
    <property type="entry name" value="THROMBOSPONDIN TYPE-1 DOMAIN-CONTAINING PROTEIN 7B"/>
    <property type="match status" value="1"/>
</dbReference>
<dbReference type="Proteomes" id="UP000265040">
    <property type="component" value="Chromosome 21"/>
</dbReference>
<feature type="domain" description="Spondin-like TSP1" evidence="4">
    <location>
        <begin position="296"/>
        <end position="348"/>
    </location>
</feature>
<feature type="domain" description="Spondin-like TSP1" evidence="4">
    <location>
        <begin position="964"/>
        <end position="1007"/>
    </location>
</feature>
<dbReference type="InterPro" id="IPR044004">
    <property type="entry name" value="TSP1_spondin_dom"/>
</dbReference>
<dbReference type="Pfam" id="PF19028">
    <property type="entry name" value="TSP1_spondin"/>
    <property type="match status" value="5"/>
</dbReference>
<dbReference type="SMART" id="SM00209">
    <property type="entry name" value="TSP1"/>
    <property type="match status" value="8"/>
</dbReference>
<reference evidence="5" key="2">
    <citation type="submission" date="2025-08" db="UniProtKB">
        <authorList>
            <consortium name="Ensembl"/>
        </authorList>
    </citation>
    <scope>IDENTIFICATION</scope>
</reference>
<evidence type="ECO:0000256" key="2">
    <source>
        <dbReference type="ARBA" id="ARBA00023157"/>
    </source>
</evidence>
<evidence type="ECO:0000259" key="4">
    <source>
        <dbReference type="Pfam" id="PF19028"/>
    </source>
</evidence>
<dbReference type="AlphaFoldDB" id="A0AAQ6IPA8"/>
<accession>A0AAQ6IPA8</accession>
<dbReference type="FunFam" id="2.20.100.10:FF:000031">
    <property type="entry name" value="Thrombospondin type 1 domain containing 7A"/>
    <property type="match status" value="1"/>
</dbReference>
<reference evidence="5" key="3">
    <citation type="submission" date="2025-09" db="UniProtKB">
        <authorList>
            <consortium name="Ensembl"/>
        </authorList>
    </citation>
    <scope>IDENTIFICATION</scope>
</reference>
<dbReference type="FunFam" id="2.20.100.10:FF:000014">
    <property type="entry name" value="Thrombospondin type 1 domain containing 7A"/>
    <property type="match status" value="1"/>
</dbReference>
<reference evidence="5 6" key="1">
    <citation type="submission" date="2021-04" db="EMBL/GenBank/DDBJ databases">
        <authorList>
            <consortium name="Wellcome Sanger Institute Data Sharing"/>
        </authorList>
    </citation>
    <scope>NUCLEOTIDE SEQUENCE [LARGE SCALE GENOMIC DNA]</scope>
</reference>
<dbReference type="InterPro" id="IPR000884">
    <property type="entry name" value="TSP1_rpt"/>
</dbReference>
<dbReference type="GO" id="GO:0030036">
    <property type="term" value="P:actin cytoskeleton organization"/>
    <property type="evidence" value="ECO:0007669"/>
    <property type="project" value="TreeGrafter"/>
</dbReference>
<dbReference type="FunFam" id="2.20.100.10:FF:000050">
    <property type="entry name" value="Thrombospondin type 1 domain containing 7B"/>
    <property type="match status" value="1"/>
</dbReference>
<dbReference type="GO" id="GO:0005886">
    <property type="term" value="C:plasma membrane"/>
    <property type="evidence" value="ECO:0007669"/>
    <property type="project" value="TreeGrafter"/>
</dbReference>
<name>A0AAQ6IPA8_ANATE</name>
<feature type="domain" description="Spondin-like TSP1" evidence="4">
    <location>
        <begin position="699"/>
        <end position="756"/>
    </location>
</feature>
<keyword evidence="3" id="KW-0325">Glycoprotein</keyword>
<dbReference type="InterPro" id="IPR036383">
    <property type="entry name" value="TSP1_rpt_sf"/>
</dbReference>
<feature type="domain" description="Spondin-like TSP1" evidence="4">
    <location>
        <begin position="138"/>
        <end position="187"/>
    </location>
</feature>
<proteinExistence type="predicted"/>
<dbReference type="PROSITE" id="PS50092">
    <property type="entry name" value="TSP1"/>
    <property type="match status" value="10"/>
</dbReference>
<organism evidence="5 6">
    <name type="scientific">Anabas testudineus</name>
    <name type="common">Climbing perch</name>
    <name type="synonym">Anthias testudineus</name>
    <dbReference type="NCBI Taxonomy" id="64144"/>
    <lineage>
        <taxon>Eukaryota</taxon>
        <taxon>Metazoa</taxon>
        <taxon>Chordata</taxon>
        <taxon>Craniata</taxon>
        <taxon>Vertebrata</taxon>
        <taxon>Euteleostomi</taxon>
        <taxon>Actinopterygii</taxon>
        <taxon>Neopterygii</taxon>
        <taxon>Teleostei</taxon>
        <taxon>Neoteleostei</taxon>
        <taxon>Acanthomorphata</taxon>
        <taxon>Anabantaria</taxon>
        <taxon>Anabantiformes</taxon>
        <taxon>Anabantoidei</taxon>
        <taxon>Anabantidae</taxon>
        <taxon>Anabas</taxon>
    </lineage>
</organism>
<keyword evidence="2" id="KW-1015">Disulfide bond</keyword>
<dbReference type="Gene3D" id="2.20.100.10">
    <property type="entry name" value="Thrombospondin type-1 (TSP1) repeat"/>
    <property type="match status" value="6"/>
</dbReference>
<evidence type="ECO:0000256" key="3">
    <source>
        <dbReference type="ARBA" id="ARBA00023180"/>
    </source>
</evidence>
<evidence type="ECO:0000313" key="6">
    <source>
        <dbReference type="Proteomes" id="UP000265040"/>
    </source>
</evidence>